<evidence type="ECO:0000259" key="11">
    <source>
        <dbReference type="PROSITE" id="PS50262"/>
    </source>
</evidence>
<organism evidence="12 13">
    <name type="scientific">Branchiostoma lanceolatum</name>
    <name type="common">Common lancelet</name>
    <name type="synonym">Amphioxus lanceolatum</name>
    <dbReference type="NCBI Taxonomy" id="7740"/>
    <lineage>
        <taxon>Eukaryota</taxon>
        <taxon>Metazoa</taxon>
        <taxon>Chordata</taxon>
        <taxon>Cephalochordata</taxon>
        <taxon>Leptocardii</taxon>
        <taxon>Amphioxiformes</taxon>
        <taxon>Branchiostomatidae</taxon>
        <taxon>Branchiostoma</taxon>
    </lineage>
</organism>
<evidence type="ECO:0000313" key="13">
    <source>
        <dbReference type="Proteomes" id="UP000838412"/>
    </source>
</evidence>
<dbReference type="PROSITE" id="PS00237">
    <property type="entry name" value="G_PROTEIN_RECEP_F1_1"/>
    <property type="match status" value="1"/>
</dbReference>
<feature type="domain" description="G-protein coupled receptors family 1 profile" evidence="11">
    <location>
        <begin position="82"/>
        <end position="481"/>
    </location>
</feature>
<dbReference type="PANTHER" id="PTHR24243">
    <property type="entry name" value="G-PROTEIN COUPLED RECEPTOR"/>
    <property type="match status" value="1"/>
</dbReference>
<evidence type="ECO:0000256" key="3">
    <source>
        <dbReference type="ARBA" id="ARBA00022989"/>
    </source>
</evidence>
<evidence type="ECO:0000256" key="8">
    <source>
        <dbReference type="RuleBase" id="RU000688"/>
    </source>
</evidence>
<evidence type="ECO:0000256" key="1">
    <source>
        <dbReference type="ARBA" id="ARBA00004141"/>
    </source>
</evidence>
<evidence type="ECO:0000256" key="7">
    <source>
        <dbReference type="ARBA" id="ARBA00023224"/>
    </source>
</evidence>
<gene>
    <name evidence="12" type="primary">CHRM2</name>
    <name evidence="12" type="ORF">BLAG_LOCUS6744</name>
</gene>
<dbReference type="PANTHER" id="PTHR24243:SF233">
    <property type="entry name" value="THYROTROPIN-RELEASING HORMONE RECEPTOR"/>
    <property type="match status" value="1"/>
</dbReference>
<dbReference type="GO" id="GO:0005886">
    <property type="term" value="C:plasma membrane"/>
    <property type="evidence" value="ECO:0007669"/>
    <property type="project" value="TreeGrafter"/>
</dbReference>
<feature type="compositionally biased region" description="Polar residues" evidence="9">
    <location>
        <begin position="294"/>
        <end position="317"/>
    </location>
</feature>
<keyword evidence="3 10" id="KW-1133">Transmembrane helix</keyword>
<feature type="compositionally biased region" description="Basic and acidic residues" evidence="9">
    <location>
        <begin position="283"/>
        <end position="293"/>
    </location>
</feature>
<feature type="region of interest" description="Disordered" evidence="9">
    <location>
        <begin position="283"/>
        <end position="327"/>
    </location>
</feature>
<keyword evidence="2 8" id="KW-0812">Transmembrane</keyword>
<evidence type="ECO:0000313" key="12">
    <source>
        <dbReference type="EMBL" id="CAH1243984.1"/>
    </source>
</evidence>
<name>A0A8J9YY85_BRALA</name>
<dbReference type="EMBL" id="OV696698">
    <property type="protein sequence ID" value="CAH1243984.1"/>
    <property type="molecule type" value="Genomic_DNA"/>
</dbReference>
<protein>
    <submittedName>
        <fullName evidence="12">CHRM2 protein</fullName>
    </submittedName>
</protein>
<reference evidence="12" key="1">
    <citation type="submission" date="2022-01" db="EMBL/GenBank/DDBJ databases">
        <authorList>
            <person name="Braso-Vives M."/>
        </authorList>
    </citation>
    <scope>NUCLEOTIDE SEQUENCE</scope>
</reference>
<dbReference type="SMART" id="SM01381">
    <property type="entry name" value="7TM_GPCR_Srsx"/>
    <property type="match status" value="1"/>
</dbReference>
<keyword evidence="7 8" id="KW-0807">Transducer</keyword>
<dbReference type="Pfam" id="PF00001">
    <property type="entry name" value="7tm_1"/>
    <property type="match status" value="1"/>
</dbReference>
<dbReference type="InterPro" id="IPR000276">
    <property type="entry name" value="GPCR_Rhodpsn"/>
</dbReference>
<feature type="region of interest" description="Disordered" evidence="9">
    <location>
        <begin position="358"/>
        <end position="401"/>
    </location>
</feature>
<feature type="transmembrane region" description="Helical" evidence="10">
    <location>
        <begin position="427"/>
        <end position="452"/>
    </location>
</feature>
<comment type="subcellular location">
    <subcellularLocation>
        <location evidence="1">Membrane</location>
        <topology evidence="1">Multi-pass membrane protein</topology>
    </subcellularLocation>
</comment>
<dbReference type="InterPro" id="IPR017452">
    <property type="entry name" value="GPCR_Rhodpsn_7TM"/>
</dbReference>
<dbReference type="OrthoDB" id="10037617at2759"/>
<feature type="transmembrane region" description="Helical" evidence="10">
    <location>
        <begin position="102"/>
        <end position="123"/>
    </location>
</feature>
<dbReference type="AlphaFoldDB" id="A0A8J9YY85"/>
<proteinExistence type="inferred from homology"/>
<sequence>MSNLRWDPPLQENSSSFADHGAGDIHGNASTNPLQDFASGAARSNSSSLVYVGAWAILYDFPEIAIPTLITYSMTFLFGVTGNAMIIIAVSRYCCLKTATNYLTMSLAVADLLVSLICVPFKTAELFMSSWPLGGVMCKLLNYIRVVTTLASILTLTAISLERWYVVIRPMHARSVCTPGWAYRVITCVWVLSLSLSAPTLYAQRLVGYKWPVGGTIYHCQEKWPQPSFYEVFSVYFAALIFLPMLIMLVAYSSTIYKLWFSTQTIQRDFDIGSCNVCSRVSREHSQTPKTDRTTPSSADKTRTTPTSTEVAMTSTPSKEEDNKNLRNSARKKPIRFLFDRETVQRYLDQGNDVVKSCRNGTPPFSKRKTRPSDTVPIPLTGRSSTSVEGSPEIEAGRRNARRQVQGTVSNFREIIRERKQVVRMMLTVVLLFLVCWGPHVVLSVLVTFGVVNKFTQEVYAMRIAFRLLTYLNSCLNPICYNFMSKMFRRSFKKLLPCCCKSS</sequence>
<feature type="transmembrane region" description="Helical" evidence="10">
    <location>
        <begin position="143"/>
        <end position="161"/>
    </location>
</feature>
<dbReference type="PROSITE" id="PS50262">
    <property type="entry name" value="G_PROTEIN_RECEP_F1_2"/>
    <property type="match status" value="1"/>
</dbReference>
<dbReference type="SUPFAM" id="SSF81321">
    <property type="entry name" value="Family A G protein-coupled receptor-like"/>
    <property type="match status" value="1"/>
</dbReference>
<dbReference type="GO" id="GO:0004930">
    <property type="term" value="F:G protein-coupled receptor activity"/>
    <property type="evidence" value="ECO:0007669"/>
    <property type="project" value="UniProtKB-KW"/>
</dbReference>
<evidence type="ECO:0000256" key="2">
    <source>
        <dbReference type="ARBA" id="ARBA00022692"/>
    </source>
</evidence>
<keyword evidence="6 8" id="KW-0675">Receptor</keyword>
<comment type="similarity">
    <text evidence="8">Belongs to the G-protein coupled receptor 1 family.</text>
</comment>
<dbReference type="Proteomes" id="UP000838412">
    <property type="component" value="Chromosome 13"/>
</dbReference>
<dbReference type="PRINTS" id="PR00237">
    <property type="entry name" value="GPCRRHODOPSN"/>
</dbReference>
<feature type="transmembrane region" description="Helical" evidence="10">
    <location>
        <begin position="69"/>
        <end position="90"/>
    </location>
</feature>
<feature type="transmembrane region" description="Helical" evidence="10">
    <location>
        <begin position="464"/>
        <end position="484"/>
    </location>
</feature>
<evidence type="ECO:0000256" key="10">
    <source>
        <dbReference type="SAM" id="Phobius"/>
    </source>
</evidence>
<evidence type="ECO:0000256" key="9">
    <source>
        <dbReference type="SAM" id="MobiDB-lite"/>
    </source>
</evidence>
<evidence type="ECO:0000256" key="4">
    <source>
        <dbReference type="ARBA" id="ARBA00023040"/>
    </source>
</evidence>
<keyword evidence="4 8" id="KW-0297">G-protein coupled receptor</keyword>
<dbReference type="Gene3D" id="1.20.1070.10">
    <property type="entry name" value="Rhodopsin 7-helix transmembrane proteins"/>
    <property type="match status" value="2"/>
</dbReference>
<keyword evidence="13" id="KW-1185">Reference proteome</keyword>
<evidence type="ECO:0000256" key="6">
    <source>
        <dbReference type="ARBA" id="ARBA00023170"/>
    </source>
</evidence>
<feature type="transmembrane region" description="Helical" evidence="10">
    <location>
        <begin position="233"/>
        <end position="252"/>
    </location>
</feature>
<feature type="transmembrane region" description="Helical" evidence="10">
    <location>
        <begin position="181"/>
        <end position="202"/>
    </location>
</feature>
<accession>A0A8J9YY85</accession>
<keyword evidence="5 10" id="KW-0472">Membrane</keyword>
<evidence type="ECO:0000256" key="5">
    <source>
        <dbReference type="ARBA" id="ARBA00023136"/>
    </source>
</evidence>